<gene>
    <name evidence="1" type="ORF">CCR82_13320</name>
</gene>
<organism evidence="1 2">
    <name type="scientific">Halochromatium salexigens</name>
    <name type="common">Chromatium salexigens</name>
    <dbReference type="NCBI Taxonomy" id="49447"/>
    <lineage>
        <taxon>Bacteria</taxon>
        <taxon>Pseudomonadati</taxon>
        <taxon>Pseudomonadota</taxon>
        <taxon>Gammaproteobacteria</taxon>
        <taxon>Chromatiales</taxon>
        <taxon>Chromatiaceae</taxon>
        <taxon>Halochromatium</taxon>
    </lineage>
</organism>
<dbReference type="Proteomes" id="UP001296967">
    <property type="component" value="Unassembled WGS sequence"/>
</dbReference>
<sequence>MAKAQHAKDSLMADSLLILEDEDALAQELERHFSGKGWDVEVAGRLSSARDILTSQRLQPLW</sequence>
<proteinExistence type="predicted"/>
<name>A0AAJ0XFX3_HALSE</name>
<reference evidence="1" key="1">
    <citation type="submission" date="2017-05" db="EMBL/GenBank/DDBJ databases">
        <authorList>
            <person name="Imhoff J.F."/>
            <person name="Rahn T."/>
            <person name="Kuenzel S."/>
            <person name="Neulinger S.C."/>
        </authorList>
    </citation>
    <scope>NUCLEOTIDE SEQUENCE</scope>
    <source>
        <strain evidence="1">DSM 4395</strain>
    </source>
</reference>
<keyword evidence="2" id="KW-1185">Reference proteome</keyword>
<protein>
    <recommendedName>
        <fullName evidence="3">Response regulatory domain-containing protein</fullName>
    </recommendedName>
</protein>
<evidence type="ECO:0000313" key="2">
    <source>
        <dbReference type="Proteomes" id="UP001296967"/>
    </source>
</evidence>
<accession>A0AAJ0XFX3</accession>
<dbReference type="AlphaFoldDB" id="A0AAJ0XFX3"/>
<evidence type="ECO:0008006" key="3">
    <source>
        <dbReference type="Google" id="ProtNLM"/>
    </source>
</evidence>
<comment type="caution">
    <text evidence="1">The sequence shown here is derived from an EMBL/GenBank/DDBJ whole genome shotgun (WGS) entry which is preliminary data.</text>
</comment>
<evidence type="ECO:0000313" key="1">
    <source>
        <dbReference type="EMBL" id="MBK5931469.1"/>
    </source>
</evidence>
<reference evidence="1" key="2">
    <citation type="journal article" date="2020" name="Microorganisms">
        <title>Osmotic Adaptation and Compatible Solute Biosynthesis of Phototrophic Bacteria as Revealed from Genome Analyses.</title>
        <authorList>
            <person name="Imhoff J.F."/>
            <person name="Rahn T."/>
            <person name="Kunzel S."/>
            <person name="Keller A."/>
            <person name="Neulinger S.C."/>
        </authorList>
    </citation>
    <scope>NUCLEOTIDE SEQUENCE</scope>
    <source>
        <strain evidence="1">DSM 4395</strain>
    </source>
</reference>
<dbReference type="EMBL" id="NHSF01000065">
    <property type="protein sequence ID" value="MBK5931469.1"/>
    <property type="molecule type" value="Genomic_DNA"/>
</dbReference>